<evidence type="ECO:0000313" key="2">
    <source>
        <dbReference type="Proteomes" id="UP000006002"/>
    </source>
</evidence>
<dbReference type="HOGENOM" id="CLU_2535888_0_0_9"/>
<dbReference type="Proteomes" id="UP000006002">
    <property type="component" value="Unassembled WGS sequence"/>
</dbReference>
<comment type="caution">
    <text evidence="1">The sequence shown here is derived from an EMBL/GenBank/DDBJ whole genome shotgun (WGS) entry which is preliminary data.</text>
</comment>
<accession>A5ZMP9</accession>
<sequence>MNISKMSRCMPSGCFFITKIERYIKKQSILFNISIWYYNFIKKLYEIAKEQTKMGGFFYEEKISFSDGSNNGNHILCSSGTCR</sequence>
<dbReference type="AlphaFoldDB" id="A5ZMP9"/>
<reference evidence="1 2" key="1">
    <citation type="submission" date="2007-03" db="EMBL/GenBank/DDBJ databases">
        <authorList>
            <person name="Fulton L."/>
            <person name="Clifton S."/>
            <person name="Fulton B."/>
            <person name="Xu J."/>
            <person name="Minx P."/>
            <person name="Pepin K.H."/>
            <person name="Johnson M."/>
            <person name="Thiruvilangam P."/>
            <person name="Bhonagiri V."/>
            <person name="Nash W.E."/>
            <person name="Mardis E.R."/>
            <person name="Wilson R.K."/>
        </authorList>
    </citation>
    <scope>NUCLEOTIDE SEQUENCE [LARGE SCALE GENOMIC DNA]</scope>
    <source>
        <strain evidence="1 2">ATCC 29174</strain>
    </source>
</reference>
<protein>
    <submittedName>
        <fullName evidence="1">Uncharacterized protein</fullName>
    </submittedName>
</protein>
<name>A5ZMP9_9FIRM</name>
<evidence type="ECO:0000313" key="1">
    <source>
        <dbReference type="EMBL" id="EDM89144.1"/>
    </source>
</evidence>
<reference evidence="1 2" key="2">
    <citation type="submission" date="2007-04" db="EMBL/GenBank/DDBJ databases">
        <title>Draft genome sequence of Ruminococcus obeum (ATCC 29174).</title>
        <authorList>
            <person name="Sudarsanam P."/>
            <person name="Ley R."/>
            <person name="Guruge J."/>
            <person name="Turnbaugh P.J."/>
            <person name="Mahowald M."/>
            <person name="Liep D."/>
            <person name="Gordon J."/>
        </authorList>
    </citation>
    <scope>NUCLEOTIDE SEQUENCE [LARGE SCALE GENOMIC DNA]</scope>
    <source>
        <strain evidence="1 2">ATCC 29174</strain>
    </source>
</reference>
<gene>
    <name evidence="1" type="ORF">RUMOBE_00267</name>
</gene>
<dbReference type="EMBL" id="AAVO02000001">
    <property type="protein sequence ID" value="EDM89144.1"/>
    <property type="molecule type" value="Genomic_DNA"/>
</dbReference>
<organism evidence="1 2">
    <name type="scientific">Blautia obeum ATCC 29174</name>
    <dbReference type="NCBI Taxonomy" id="411459"/>
    <lineage>
        <taxon>Bacteria</taxon>
        <taxon>Bacillati</taxon>
        <taxon>Bacillota</taxon>
        <taxon>Clostridia</taxon>
        <taxon>Lachnospirales</taxon>
        <taxon>Lachnospiraceae</taxon>
        <taxon>Blautia</taxon>
    </lineage>
</organism>
<proteinExistence type="predicted"/>